<comment type="catalytic activity">
    <reaction evidence="1">
        <text>ATP + protein L-histidine = ADP + protein N-phospho-L-histidine.</text>
        <dbReference type="EC" id="2.7.13.3"/>
    </reaction>
</comment>
<keyword evidence="7" id="KW-0067">ATP-binding</keyword>
<dbReference type="EMBL" id="WWCJ01000008">
    <property type="protein sequence ID" value="MYN03080.1"/>
    <property type="molecule type" value="Genomic_DNA"/>
</dbReference>
<keyword evidence="8" id="KW-0902">Two-component regulatory system</keyword>
<feature type="transmembrane region" description="Helical" evidence="9">
    <location>
        <begin position="56"/>
        <end position="74"/>
    </location>
</feature>
<dbReference type="AlphaFoldDB" id="A0A6N9HHW4"/>
<proteinExistence type="predicted"/>
<feature type="transmembrane region" description="Helical" evidence="9">
    <location>
        <begin position="33"/>
        <end position="50"/>
    </location>
</feature>
<dbReference type="GO" id="GO:0000155">
    <property type="term" value="F:phosphorelay sensor kinase activity"/>
    <property type="evidence" value="ECO:0007669"/>
    <property type="project" value="InterPro"/>
</dbReference>
<evidence type="ECO:0000259" key="10">
    <source>
        <dbReference type="Pfam" id="PF07730"/>
    </source>
</evidence>
<dbReference type="PANTHER" id="PTHR24421:SF10">
    <property type="entry name" value="NITRATE_NITRITE SENSOR PROTEIN NARQ"/>
    <property type="match status" value="1"/>
</dbReference>
<dbReference type="Gene3D" id="1.20.5.1930">
    <property type="match status" value="1"/>
</dbReference>
<dbReference type="GO" id="GO:0046983">
    <property type="term" value="F:protein dimerization activity"/>
    <property type="evidence" value="ECO:0007669"/>
    <property type="project" value="InterPro"/>
</dbReference>
<evidence type="ECO:0000256" key="5">
    <source>
        <dbReference type="ARBA" id="ARBA00022741"/>
    </source>
</evidence>
<feature type="transmembrane region" description="Helical" evidence="9">
    <location>
        <begin position="154"/>
        <end position="174"/>
    </location>
</feature>
<evidence type="ECO:0000256" key="8">
    <source>
        <dbReference type="ARBA" id="ARBA00023012"/>
    </source>
</evidence>
<dbReference type="GO" id="GO:0005524">
    <property type="term" value="F:ATP binding"/>
    <property type="evidence" value="ECO:0007669"/>
    <property type="project" value="UniProtKB-KW"/>
</dbReference>
<sequence>MDSTKGTGDTVINQGLLPSNLPKDTSDASMVRWMRLVLAVACLFTLLVEPAGRADVLSLGVFLAYFLQSVTLLLLASRSILIRSKVVYWLDVGWFTLMVYVTGGDSSFYFLLFFFAILTSAFSHGFEEGARITMVASLAFAFTSLYTHSQAEMALVMLRATFLLALGYMIAHWGGMATIQRQRMALMHAVSQMSNPRFGVDRTISSVLEQTCQFYHAHSCILLMHDHSAAIWTLRASNPANAGRPIHASSLAQEAAAPLLVCGEDAILLLRQPRGRWLRRTMRLKSYDVARQRWVPEEPQAGETLAELLDALSLIAVPVPLRRGSGRLIVVSQRHHFSKSDALFLLQIAAQAFPVIENIELLDRMASEAVLRERERIARDLHDTTIQPYIGLRHGVSGIRLKADPGNPLVPDLDNLLDMTSQVIRDLRNYAKSLRGGLEMKEPELLIALRRQATQVRQFYDVHINVETKGELHMSDRLAAEVFQIVNEGMSNICKHTTARNGFIELACTAGQLTVRIENECSGQPVLDFTPSSIAERAAALGGVARVQRGRQNNTAVQIVIPV</sequence>
<keyword evidence="12" id="KW-1185">Reference proteome</keyword>
<keyword evidence="3" id="KW-0597">Phosphoprotein</keyword>
<evidence type="ECO:0000256" key="1">
    <source>
        <dbReference type="ARBA" id="ARBA00000085"/>
    </source>
</evidence>
<dbReference type="RefSeq" id="WP_161026055.1">
    <property type="nucleotide sequence ID" value="NZ_WWCJ01000008.1"/>
</dbReference>
<accession>A0A6N9HHW4</accession>
<dbReference type="Pfam" id="PF07730">
    <property type="entry name" value="HisKA_3"/>
    <property type="match status" value="1"/>
</dbReference>
<name>A0A6N9HHW4_9BURK</name>
<keyword evidence="9" id="KW-0812">Transmembrane</keyword>
<keyword evidence="5" id="KW-0547">Nucleotide-binding</keyword>
<dbReference type="EC" id="2.7.13.3" evidence="2"/>
<dbReference type="InterPro" id="IPR011712">
    <property type="entry name" value="Sig_transdc_His_kin_sub3_dim/P"/>
</dbReference>
<evidence type="ECO:0000256" key="3">
    <source>
        <dbReference type="ARBA" id="ARBA00022553"/>
    </source>
</evidence>
<evidence type="ECO:0000313" key="12">
    <source>
        <dbReference type="Proteomes" id="UP000448575"/>
    </source>
</evidence>
<dbReference type="GO" id="GO:0016020">
    <property type="term" value="C:membrane"/>
    <property type="evidence" value="ECO:0007669"/>
    <property type="project" value="InterPro"/>
</dbReference>
<feature type="transmembrane region" description="Helical" evidence="9">
    <location>
        <begin position="132"/>
        <end position="148"/>
    </location>
</feature>
<dbReference type="Proteomes" id="UP000448575">
    <property type="component" value="Unassembled WGS sequence"/>
</dbReference>
<feature type="domain" description="Signal transduction histidine kinase subgroup 3 dimerisation and phosphoacceptor" evidence="10">
    <location>
        <begin position="373"/>
        <end position="435"/>
    </location>
</feature>
<dbReference type="InterPro" id="IPR029016">
    <property type="entry name" value="GAF-like_dom_sf"/>
</dbReference>
<dbReference type="InterPro" id="IPR036890">
    <property type="entry name" value="HATPase_C_sf"/>
</dbReference>
<organism evidence="11 12">
    <name type="scientific">Pseudoduganella guangdongensis</name>
    <dbReference type="NCBI Taxonomy" id="2692179"/>
    <lineage>
        <taxon>Bacteria</taxon>
        <taxon>Pseudomonadati</taxon>
        <taxon>Pseudomonadota</taxon>
        <taxon>Betaproteobacteria</taxon>
        <taxon>Burkholderiales</taxon>
        <taxon>Oxalobacteraceae</taxon>
        <taxon>Telluria group</taxon>
        <taxon>Pseudoduganella</taxon>
    </lineage>
</organism>
<keyword evidence="4" id="KW-0808">Transferase</keyword>
<keyword evidence="6 11" id="KW-0418">Kinase</keyword>
<evidence type="ECO:0000256" key="2">
    <source>
        <dbReference type="ARBA" id="ARBA00012438"/>
    </source>
</evidence>
<protein>
    <recommendedName>
        <fullName evidence="2">histidine kinase</fullName>
        <ecNumber evidence="2">2.7.13.3</ecNumber>
    </recommendedName>
</protein>
<keyword evidence="9" id="KW-1133">Transmembrane helix</keyword>
<comment type="caution">
    <text evidence="11">The sequence shown here is derived from an EMBL/GenBank/DDBJ whole genome shotgun (WGS) entry which is preliminary data.</text>
</comment>
<feature type="transmembrane region" description="Helical" evidence="9">
    <location>
        <begin position="108"/>
        <end position="125"/>
    </location>
</feature>
<dbReference type="SUPFAM" id="SSF55781">
    <property type="entry name" value="GAF domain-like"/>
    <property type="match status" value="1"/>
</dbReference>
<evidence type="ECO:0000256" key="9">
    <source>
        <dbReference type="SAM" id="Phobius"/>
    </source>
</evidence>
<dbReference type="Gene3D" id="3.30.565.10">
    <property type="entry name" value="Histidine kinase-like ATPase, C-terminal domain"/>
    <property type="match status" value="1"/>
</dbReference>
<gene>
    <name evidence="11" type="ORF">GTP41_13300</name>
</gene>
<dbReference type="PANTHER" id="PTHR24421">
    <property type="entry name" value="NITRATE/NITRITE SENSOR PROTEIN NARX-RELATED"/>
    <property type="match status" value="1"/>
</dbReference>
<evidence type="ECO:0000313" key="11">
    <source>
        <dbReference type="EMBL" id="MYN03080.1"/>
    </source>
</evidence>
<dbReference type="InterPro" id="IPR050482">
    <property type="entry name" value="Sensor_HK_TwoCompSys"/>
</dbReference>
<reference evidence="11 12" key="1">
    <citation type="submission" date="2019-12" db="EMBL/GenBank/DDBJ databases">
        <title>Novel species isolated from a subtropical stream in China.</title>
        <authorList>
            <person name="Lu H."/>
        </authorList>
    </citation>
    <scope>NUCLEOTIDE SEQUENCE [LARGE SCALE GENOMIC DNA]</scope>
    <source>
        <strain evidence="11 12">DS3</strain>
    </source>
</reference>
<dbReference type="Gene3D" id="3.30.450.40">
    <property type="match status" value="1"/>
</dbReference>
<evidence type="ECO:0000256" key="7">
    <source>
        <dbReference type="ARBA" id="ARBA00022840"/>
    </source>
</evidence>
<keyword evidence="9" id="KW-0472">Membrane</keyword>
<evidence type="ECO:0000256" key="4">
    <source>
        <dbReference type="ARBA" id="ARBA00022679"/>
    </source>
</evidence>
<evidence type="ECO:0000256" key="6">
    <source>
        <dbReference type="ARBA" id="ARBA00022777"/>
    </source>
</evidence>